<organism evidence="1 2">
    <name type="scientific">Polarella glacialis</name>
    <name type="common">Dinoflagellate</name>
    <dbReference type="NCBI Taxonomy" id="89957"/>
    <lineage>
        <taxon>Eukaryota</taxon>
        <taxon>Sar</taxon>
        <taxon>Alveolata</taxon>
        <taxon>Dinophyceae</taxon>
        <taxon>Suessiales</taxon>
        <taxon>Suessiaceae</taxon>
        <taxon>Polarella</taxon>
    </lineage>
</organism>
<sequence>SLVANPFEKDGVDVNRRAGAVSAAEHVIHNGRVEQELVQSCGKGLTKQGISLQQHRSAVRDFHDEAEVRAKYYPELLDLAGRLLGTDKVIVASHVLRRVDSP</sequence>
<feature type="non-terminal residue" evidence="1">
    <location>
        <position position="1"/>
    </location>
</feature>
<accession>A0A813GJE4</accession>
<feature type="non-terminal residue" evidence="1">
    <location>
        <position position="102"/>
    </location>
</feature>
<dbReference type="Proteomes" id="UP000626109">
    <property type="component" value="Unassembled WGS sequence"/>
</dbReference>
<protein>
    <submittedName>
        <fullName evidence="1">Uncharacterized protein</fullName>
    </submittedName>
</protein>
<comment type="caution">
    <text evidence="1">The sequence shown here is derived from an EMBL/GenBank/DDBJ whole genome shotgun (WGS) entry which is preliminary data.</text>
</comment>
<gene>
    <name evidence="1" type="ORF">PGLA2088_LOCUS586</name>
</gene>
<evidence type="ECO:0000313" key="1">
    <source>
        <dbReference type="EMBL" id="CAE8627210.1"/>
    </source>
</evidence>
<name>A0A813GJE4_POLGL</name>
<dbReference type="EMBL" id="CAJNNW010000398">
    <property type="protein sequence ID" value="CAE8627210.1"/>
    <property type="molecule type" value="Genomic_DNA"/>
</dbReference>
<evidence type="ECO:0000313" key="2">
    <source>
        <dbReference type="Proteomes" id="UP000626109"/>
    </source>
</evidence>
<dbReference type="AlphaFoldDB" id="A0A813GJE4"/>
<proteinExistence type="predicted"/>
<reference evidence="1" key="1">
    <citation type="submission" date="2021-02" db="EMBL/GenBank/DDBJ databases">
        <authorList>
            <person name="Dougan E. K."/>
            <person name="Rhodes N."/>
            <person name="Thang M."/>
            <person name="Chan C."/>
        </authorList>
    </citation>
    <scope>NUCLEOTIDE SEQUENCE</scope>
</reference>